<dbReference type="PROSITE" id="PS50240">
    <property type="entry name" value="TRYPSIN_DOM"/>
    <property type="match status" value="1"/>
</dbReference>
<keyword evidence="3" id="KW-0732">Signal</keyword>
<feature type="signal peptide" evidence="3">
    <location>
        <begin position="1"/>
        <end position="18"/>
    </location>
</feature>
<comment type="similarity">
    <text evidence="2">Belongs to the peptidase S1 family. CLIP subfamily.</text>
</comment>
<gene>
    <name evidence="5" type="primary">AUGUSTUS-3.0.2_15099</name>
    <name evidence="5" type="ORF">TcasGA2_TC015099</name>
</gene>
<reference evidence="5 6" key="2">
    <citation type="journal article" date="2010" name="Nucleic Acids Res.">
        <title>BeetleBase in 2010: revisions to provide comprehensive genomic information for Tribolium castaneum.</title>
        <authorList>
            <person name="Kim H.S."/>
            <person name="Murphy T."/>
            <person name="Xia J."/>
            <person name="Caragea D."/>
            <person name="Park Y."/>
            <person name="Beeman R.W."/>
            <person name="Lorenzen M.D."/>
            <person name="Butcher S."/>
            <person name="Manak J.R."/>
            <person name="Brown S.J."/>
        </authorList>
    </citation>
    <scope>GENOME REANNOTATION</scope>
    <source>
        <strain evidence="5 6">Georgia GA2</strain>
    </source>
</reference>
<dbReference type="Pfam" id="PF00089">
    <property type="entry name" value="Trypsin"/>
    <property type="match status" value="1"/>
</dbReference>
<dbReference type="SMART" id="SM00020">
    <property type="entry name" value="Tryp_SPc"/>
    <property type="match status" value="1"/>
</dbReference>
<dbReference type="KEGG" id="tca:103313392"/>
<dbReference type="HOGENOM" id="CLU_006842_7_6_1"/>
<dbReference type="GO" id="GO:0045087">
    <property type="term" value="P:innate immune response"/>
    <property type="evidence" value="ECO:0000318"/>
    <property type="project" value="GO_Central"/>
</dbReference>
<dbReference type="InterPro" id="IPR001254">
    <property type="entry name" value="Trypsin_dom"/>
</dbReference>
<dbReference type="FunFam" id="2.40.10.10:FF:000068">
    <property type="entry name" value="transmembrane protease serine 2"/>
    <property type="match status" value="1"/>
</dbReference>
<keyword evidence="1" id="KW-1015">Disulfide bond</keyword>
<dbReference type="PANTHER" id="PTHR24256">
    <property type="entry name" value="TRYPTASE-RELATED"/>
    <property type="match status" value="1"/>
</dbReference>
<dbReference type="eggNOG" id="KOG3627">
    <property type="taxonomic scope" value="Eukaryota"/>
</dbReference>
<accession>D2A5W0</accession>
<evidence type="ECO:0000256" key="2">
    <source>
        <dbReference type="ARBA" id="ARBA00024195"/>
    </source>
</evidence>
<dbReference type="Proteomes" id="UP000007266">
    <property type="component" value="Linkage group 6"/>
</dbReference>
<dbReference type="GO" id="GO:0004252">
    <property type="term" value="F:serine-type endopeptidase activity"/>
    <property type="evidence" value="ECO:0007669"/>
    <property type="project" value="InterPro"/>
</dbReference>
<feature type="domain" description="Peptidase S1" evidence="4">
    <location>
        <begin position="33"/>
        <end position="269"/>
    </location>
</feature>
<dbReference type="OrthoDB" id="5565075at2759"/>
<dbReference type="AlphaFoldDB" id="D2A5W0"/>
<evidence type="ECO:0000313" key="5">
    <source>
        <dbReference type="EMBL" id="EFA05682.2"/>
    </source>
</evidence>
<dbReference type="InterPro" id="IPR009003">
    <property type="entry name" value="Peptidase_S1_PA"/>
</dbReference>
<dbReference type="Gene3D" id="2.40.10.10">
    <property type="entry name" value="Trypsin-like serine proteases"/>
    <property type="match status" value="1"/>
</dbReference>
<dbReference type="InterPro" id="IPR051487">
    <property type="entry name" value="Ser/Thr_Proteases_Immune/Dev"/>
</dbReference>
<name>D2A5W0_TRICA</name>
<evidence type="ECO:0000256" key="1">
    <source>
        <dbReference type="ARBA" id="ARBA00023157"/>
    </source>
</evidence>
<reference evidence="5 6" key="1">
    <citation type="journal article" date="2008" name="Nature">
        <title>The genome of the model beetle and pest Tribolium castaneum.</title>
        <authorList>
            <consortium name="Tribolium Genome Sequencing Consortium"/>
            <person name="Richards S."/>
            <person name="Gibbs R.A."/>
            <person name="Weinstock G.M."/>
            <person name="Brown S.J."/>
            <person name="Denell R."/>
            <person name="Beeman R.W."/>
            <person name="Gibbs R."/>
            <person name="Beeman R.W."/>
            <person name="Brown S.J."/>
            <person name="Bucher G."/>
            <person name="Friedrich M."/>
            <person name="Grimmelikhuijzen C.J."/>
            <person name="Klingler M."/>
            <person name="Lorenzen M."/>
            <person name="Richards S."/>
            <person name="Roth S."/>
            <person name="Schroder R."/>
            <person name="Tautz D."/>
            <person name="Zdobnov E.M."/>
            <person name="Muzny D."/>
            <person name="Gibbs R.A."/>
            <person name="Weinstock G.M."/>
            <person name="Attaway T."/>
            <person name="Bell S."/>
            <person name="Buhay C.J."/>
            <person name="Chandrabose M.N."/>
            <person name="Chavez D."/>
            <person name="Clerk-Blankenburg K.P."/>
            <person name="Cree A."/>
            <person name="Dao M."/>
            <person name="Davis C."/>
            <person name="Chacko J."/>
            <person name="Dinh H."/>
            <person name="Dugan-Rocha S."/>
            <person name="Fowler G."/>
            <person name="Garner T.T."/>
            <person name="Garnes J."/>
            <person name="Gnirke A."/>
            <person name="Hawes A."/>
            <person name="Hernandez J."/>
            <person name="Hines S."/>
            <person name="Holder M."/>
            <person name="Hume J."/>
            <person name="Jhangiani S.N."/>
            <person name="Joshi V."/>
            <person name="Khan Z.M."/>
            <person name="Jackson L."/>
            <person name="Kovar C."/>
            <person name="Kowis A."/>
            <person name="Lee S."/>
            <person name="Lewis L.R."/>
            <person name="Margolis J."/>
            <person name="Morgan M."/>
            <person name="Nazareth L.V."/>
            <person name="Nguyen N."/>
            <person name="Okwuonu G."/>
            <person name="Parker D."/>
            <person name="Richards S."/>
            <person name="Ruiz S.J."/>
            <person name="Santibanez J."/>
            <person name="Savard J."/>
            <person name="Scherer S.E."/>
            <person name="Schneider B."/>
            <person name="Sodergren E."/>
            <person name="Tautz D."/>
            <person name="Vattahil S."/>
            <person name="Villasana D."/>
            <person name="White C.S."/>
            <person name="Wright R."/>
            <person name="Park Y."/>
            <person name="Beeman R.W."/>
            <person name="Lord J."/>
            <person name="Oppert B."/>
            <person name="Lorenzen M."/>
            <person name="Brown S."/>
            <person name="Wang L."/>
            <person name="Savard J."/>
            <person name="Tautz D."/>
            <person name="Richards S."/>
            <person name="Weinstock G."/>
            <person name="Gibbs R.A."/>
            <person name="Liu Y."/>
            <person name="Worley K."/>
            <person name="Weinstock G."/>
            <person name="Elsik C.G."/>
            <person name="Reese J.T."/>
            <person name="Elhaik E."/>
            <person name="Landan G."/>
            <person name="Graur D."/>
            <person name="Arensburger P."/>
            <person name="Atkinson P."/>
            <person name="Beeman R.W."/>
            <person name="Beidler J."/>
            <person name="Brown S.J."/>
            <person name="Demuth J.P."/>
            <person name="Drury D.W."/>
            <person name="Du Y.Z."/>
            <person name="Fujiwara H."/>
            <person name="Lorenzen M."/>
            <person name="Maselli V."/>
            <person name="Osanai M."/>
            <person name="Park Y."/>
            <person name="Robertson H.M."/>
            <person name="Tu Z."/>
            <person name="Wang J.J."/>
            <person name="Wang S."/>
            <person name="Richards S."/>
            <person name="Song H."/>
            <person name="Zhang L."/>
            <person name="Sodergren E."/>
            <person name="Werner D."/>
            <person name="Stanke M."/>
            <person name="Morgenstern B."/>
            <person name="Solovyev V."/>
            <person name="Kosarev P."/>
            <person name="Brown G."/>
            <person name="Chen H.C."/>
            <person name="Ermolaeva O."/>
            <person name="Hlavina W."/>
            <person name="Kapustin Y."/>
            <person name="Kiryutin B."/>
            <person name="Kitts P."/>
            <person name="Maglott D."/>
            <person name="Pruitt K."/>
            <person name="Sapojnikov V."/>
            <person name="Souvorov A."/>
            <person name="Mackey A.J."/>
            <person name="Waterhouse R.M."/>
            <person name="Wyder S."/>
            <person name="Zdobnov E.M."/>
            <person name="Zdobnov E.M."/>
            <person name="Wyder S."/>
            <person name="Kriventseva E.V."/>
            <person name="Kadowaki T."/>
            <person name="Bork P."/>
            <person name="Aranda M."/>
            <person name="Bao R."/>
            <person name="Beermann A."/>
            <person name="Berns N."/>
            <person name="Bolognesi R."/>
            <person name="Bonneton F."/>
            <person name="Bopp D."/>
            <person name="Brown S.J."/>
            <person name="Bucher G."/>
            <person name="Butts T."/>
            <person name="Chaumot A."/>
            <person name="Denell R.E."/>
            <person name="Ferrier D.E."/>
            <person name="Friedrich M."/>
            <person name="Gordon C.M."/>
            <person name="Jindra M."/>
            <person name="Klingler M."/>
            <person name="Lan Q."/>
            <person name="Lattorff H.M."/>
            <person name="Laudet V."/>
            <person name="von Levetsow C."/>
            <person name="Liu Z."/>
            <person name="Lutz R."/>
            <person name="Lynch J.A."/>
            <person name="da Fonseca R.N."/>
            <person name="Posnien N."/>
            <person name="Reuter R."/>
            <person name="Roth S."/>
            <person name="Savard J."/>
            <person name="Schinko J.B."/>
            <person name="Schmitt C."/>
            <person name="Schoppmeier M."/>
            <person name="Schroder R."/>
            <person name="Shippy T.D."/>
            <person name="Simonnet F."/>
            <person name="Marques-Souza H."/>
            <person name="Tautz D."/>
            <person name="Tomoyasu Y."/>
            <person name="Trauner J."/>
            <person name="Van der Zee M."/>
            <person name="Vervoort M."/>
            <person name="Wittkopp N."/>
            <person name="Wimmer E.A."/>
            <person name="Yang X."/>
            <person name="Jones A.K."/>
            <person name="Sattelle D.B."/>
            <person name="Ebert P.R."/>
            <person name="Nelson D."/>
            <person name="Scott J.G."/>
            <person name="Beeman R.W."/>
            <person name="Muthukrishnan S."/>
            <person name="Kramer K.J."/>
            <person name="Arakane Y."/>
            <person name="Beeman R.W."/>
            <person name="Zhu Q."/>
            <person name="Hogenkamp D."/>
            <person name="Dixit R."/>
            <person name="Oppert B."/>
            <person name="Jiang H."/>
            <person name="Zou Z."/>
            <person name="Marshall J."/>
            <person name="Elpidina E."/>
            <person name="Vinokurov K."/>
            <person name="Oppert C."/>
            <person name="Zou Z."/>
            <person name="Evans J."/>
            <person name="Lu Z."/>
            <person name="Zhao P."/>
            <person name="Sumathipala N."/>
            <person name="Altincicek B."/>
            <person name="Vilcinskas A."/>
            <person name="Williams M."/>
            <person name="Hultmark D."/>
            <person name="Hetru C."/>
            <person name="Jiang H."/>
            <person name="Grimmelikhuijzen C.J."/>
            <person name="Hauser F."/>
            <person name="Cazzamali G."/>
            <person name="Williamson M."/>
            <person name="Park Y."/>
            <person name="Li B."/>
            <person name="Tanaka Y."/>
            <person name="Predel R."/>
            <person name="Neupert S."/>
            <person name="Schachtner J."/>
            <person name="Verleyen P."/>
            <person name="Raible F."/>
            <person name="Bork P."/>
            <person name="Friedrich M."/>
            <person name="Walden K.K."/>
            <person name="Robertson H.M."/>
            <person name="Angeli S."/>
            <person name="Foret S."/>
            <person name="Bucher G."/>
            <person name="Schuetz S."/>
            <person name="Maleszka R."/>
            <person name="Wimmer E.A."/>
            <person name="Beeman R.W."/>
            <person name="Lorenzen M."/>
            <person name="Tomoyasu Y."/>
            <person name="Miller S.C."/>
            <person name="Grossmann D."/>
            <person name="Bucher G."/>
        </authorList>
    </citation>
    <scope>NUCLEOTIDE SEQUENCE [LARGE SCALE GENOMIC DNA]</scope>
    <source>
        <strain evidence="5 6">Georgia GA2</strain>
    </source>
</reference>
<dbReference type="STRING" id="7070.D2A5W0"/>
<evidence type="ECO:0000256" key="3">
    <source>
        <dbReference type="SAM" id="SignalP"/>
    </source>
</evidence>
<keyword evidence="6" id="KW-1185">Reference proteome</keyword>
<dbReference type="InterPro" id="IPR043504">
    <property type="entry name" value="Peptidase_S1_PA_chymotrypsin"/>
</dbReference>
<organism evidence="5 6">
    <name type="scientific">Tribolium castaneum</name>
    <name type="common">Red flour beetle</name>
    <dbReference type="NCBI Taxonomy" id="7070"/>
    <lineage>
        <taxon>Eukaryota</taxon>
        <taxon>Metazoa</taxon>
        <taxon>Ecdysozoa</taxon>
        <taxon>Arthropoda</taxon>
        <taxon>Hexapoda</taxon>
        <taxon>Insecta</taxon>
        <taxon>Pterygota</taxon>
        <taxon>Neoptera</taxon>
        <taxon>Endopterygota</taxon>
        <taxon>Coleoptera</taxon>
        <taxon>Polyphaga</taxon>
        <taxon>Cucujiformia</taxon>
        <taxon>Tenebrionidae</taxon>
        <taxon>Tenebrionidae incertae sedis</taxon>
        <taxon>Tribolium</taxon>
    </lineage>
</organism>
<keyword evidence="5" id="KW-0378">Hydrolase</keyword>
<sequence length="270" mass="29595">MWFGSILTYFSLAILVESKSVPTISPISREIKVINGNDAQIGQFPWQVFIICLRSNLLVYCNGAIINEKWVLTSASCIDIVGMTAYVYPGIVNLNSSTPELRISREVLIHEDFDFATLQNDIALIKLPTDLEFNENIKPIALDEDGLPPGTSATISGWGHSSHDDVQNFNLTSVLQYAEVPVIDNKECEQIYGPDVVTSSVVCTKNPNSVKGPCLHDGGAPLVIINAETKNPIHVGIFSFVGDSACEKNYPAGYTRTAAFRNWIKEKTGV</sequence>
<dbReference type="CDD" id="cd00190">
    <property type="entry name" value="Tryp_SPc"/>
    <property type="match status" value="1"/>
</dbReference>
<dbReference type="InterPro" id="IPR001314">
    <property type="entry name" value="Peptidase_S1A"/>
</dbReference>
<evidence type="ECO:0000313" key="6">
    <source>
        <dbReference type="Proteomes" id="UP000007266"/>
    </source>
</evidence>
<feature type="chain" id="PRO_5007310016" evidence="3">
    <location>
        <begin position="19"/>
        <end position="270"/>
    </location>
</feature>
<protein>
    <submittedName>
        <fullName evidence="5">Serine protease H152</fullName>
    </submittedName>
</protein>
<keyword evidence="5" id="KW-0645">Protease</keyword>
<dbReference type="InParanoid" id="D2A5W0"/>
<dbReference type="SUPFAM" id="SSF50494">
    <property type="entry name" value="Trypsin-like serine proteases"/>
    <property type="match status" value="1"/>
</dbReference>
<dbReference type="GO" id="GO:0006508">
    <property type="term" value="P:proteolysis"/>
    <property type="evidence" value="ECO:0007669"/>
    <property type="project" value="UniProtKB-KW"/>
</dbReference>
<proteinExistence type="inferred from homology"/>
<dbReference type="GO" id="GO:0005615">
    <property type="term" value="C:extracellular space"/>
    <property type="evidence" value="ECO:0000318"/>
    <property type="project" value="GO_Central"/>
</dbReference>
<dbReference type="PRINTS" id="PR00722">
    <property type="entry name" value="CHYMOTRYPSIN"/>
</dbReference>
<dbReference type="EMBL" id="KQ971345">
    <property type="protein sequence ID" value="EFA05682.2"/>
    <property type="molecule type" value="Genomic_DNA"/>
</dbReference>
<evidence type="ECO:0000259" key="4">
    <source>
        <dbReference type="PROSITE" id="PS50240"/>
    </source>
</evidence>